<feature type="domain" description="MADF" evidence="1">
    <location>
        <begin position="11"/>
        <end position="65"/>
    </location>
</feature>
<dbReference type="PROSITE" id="PS51029">
    <property type="entry name" value="MADF"/>
    <property type="match status" value="1"/>
</dbReference>
<organism evidence="2 3">
    <name type="scientific">Acanthoscelides obtectus</name>
    <name type="common">Bean weevil</name>
    <name type="synonym">Bruchus obtectus</name>
    <dbReference type="NCBI Taxonomy" id="200917"/>
    <lineage>
        <taxon>Eukaryota</taxon>
        <taxon>Metazoa</taxon>
        <taxon>Ecdysozoa</taxon>
        <taxon>Arthropoda</taxon>
        <taxon>Hexapoda</taxon>
        <taxon>Insecta</taxon>
        <taxon>Pterygota</taxon>
        <taxon>Neoptera</taxon>
        <taxon>Endopterygota</taxon>
        <taxon>Coleoptera</taxon>
        <taxon>Polyphaga</taxon>
        <taxon>Cucujiformia</taxon>
        <taxon>Chrysomeloidea</taxon>
        <taxon>Chrysomelidae</taxon>
        <taxon>Bruchinae</taxon>
        <taxon>Bruchini</taxon>
        <taxon>Acanthoscelides</taxon>
    </lineage>
</organism>
<dbReference type="Pfam" id="PF10545">
    <property type="entry name" value="MADF_DNA_bdg"/>
    <property type="match status" value="1"/>
</dbReference>
<gene>
    <name evidence="2" type="ORF">ACAOBT_LOCUS1637</name>
</gene>
<dbReference type="EMBL" id="CAKOFQ010006666">
    <property type="protein sequence ID" value="CAH1956575.1"/>
    <property type="molecule type" value="Genomic_DNA"/>
</dbReference>
<keyword evidence="3" id="KW-1185">Reference proteome</keyword>
<dbReference type="InterPro" id="IPR006578">
    <property type="entry name" value="MADF-dom"/>
</dbReference>
<dbReference type="AlphaFoldDB" id="A0A9P0NXC6"/>
<evidence type="ECO:0000313" key="3">
    <source>
        <dbReference type="Proteomes" id="UP001152888"/>
    </source>
</evidence>
<name>A0A9P0NXC6_ACAOB</name>
<dbReference type="PANTHER" id="PTHR21505:SF8">
    <property type="entry name" value="DPT-YFP REPRESSOR BY OVEREXPRESSION, ISOFORM D-RELATED"/>
    <property type="match status" value="1"/>
</dbReference>
<protein>
    <recommendedName>
        <fullName evidence="1">MADF domain-containing protein</fullName>
    </recommendedName>
</protein>
<sequence>MSQRNNEVLGDFIEIYKSEPCLWKVKDNDYRNRDQRDAAYRKLVNKLKEIEPDANETLVKKKSTV</sequence>
<reference evidence="2" key="1">
    <citation type="submission" date="2022-03" db="EMBL/GenBank/DDBJ databases">
        <authorList>
            <person name="Sayadi A."/>
        </authorList>
    </citation>
    <scope>NUCLEOTIDE SEQUENCE</scope>
</reference>
<proteinExistence type="predicted"/>
<accession>A0A9P0NXC6</accession>
<dbReference type="PANTHER" id="PTHR21505">
    <property type="entry name" value="MADF DOMAIN-CONTAINING PROTEIN-RELATED"/>
    <property type="match status" value="1"/>
</dbReference>
<evidence type="ECO:0000313" key="2">
    <source>
        <dbReference type="EMBL" id="CAH1956575.1"/>
    </source>
</evidence>
<comment type="caution">
    <text evidence="2">The sequence shown here is derived from an EMBL/GenBank/DDBJ whole genome shotgun (WGS) entry which is preliminary data.</text>
</comment>
<dbReference type="OrthoDB" id="6776939at2759"/>
<dbReference type="Proteomes" id="UP001152888">
    <property type="component" value="Unassembled WGS sequence"/>
</dbReference>
<evidence type="ECO:0000259" key="1">
    <source>
        <dbReference type="PROSITE" id="PS51029"/>
    </source>
</evidence>